<reference evidence="2" key="1">
    <citation type="submission" date="2022-12" db="EMBL/GenBank/DDBJ databases">
        <title>Comparative genomics of Legionella pneumophila isolates from the West Bank and Germany support molecular epidemiology of Legionnaires disease.</title>
        <authorList>
            <person name="Zayed A.R."/>
            <person name="Bitar D.M."/>
            <person name="Steinert M."/>
            <person name="Lueck C."/>
            <person name="Brettar I."/>
            <person name="Hoefle M.G."/>
            <person name="Bunk B."/>
        </authorList>
    </citation>
    <scope>NUCLEOTIDE SEQUENCE</scope>
    <source>
        <strain evidence="2">H23</strain>
    </source>
</reference>
<dbReference type="AlphaFoldDB" id="A0AAP3MBW0"/>
<evidence type="ECO:0000313" key="2">
    <source>
        <dbReference type="EMBL" id="MCZ4718726.1"/>
    </source>
</evidence>
<evidence type="ECO:0000256" key="1">
    <source>
        <dbReference type="SAM" id="MobiDB-lite"/>
    </source>
</evidence>
<protein>
    <recommendedName>
        <fullName evidence="4">Lipoprotein</fullName>
    </recommendedName>
</protein>
<dbReference type="Proteomes" id="UP001071279">
    <property type="component" value="Unassembled WGS sequence"/>
</dbReference>
<feature type="region of interest" description="Disordered" evidence="1">
    <location>
        <begin position="32"/>
        <end position="55"/>
    </location>
</feature>
<dbReference type="EMBL" id="JAPXIC010000040">
    <property type="protein sequence ID" value="MCZ4718726.1"/>
    <property type="molecule type" value="Genomic_DNA"/>
</dbReference>
<name>A0AAP3MBW0_LEGPN</name>
<sequence length="55" mass="5900">MNNTGFKTIFFLIGVLLLGCSLIMSCTKTTATETHPESGYEGGFGGDGGHRHQEH</sequence>
<gene>
    <name evidence="2" type="ORF">O6C86_05790</name>
</gene>
<proteinExistence type="predicted"/>
<dbReference type="PROSITE" id="PS51257">
    <property type="entry name" value="PROKAR_LIPOPROTEIN"/>
    <property type="match status" value="1"/>
</dbReference>
<dbReference type="RefSeq" id="WP_162833796.1">
    <property type="nucleotide sequence ID" value="NZ_CCZB01000017.1"/>
</dbReference>
<evidence type="ECO:0008006" key="4">
    <source>
        <dbReference type="Google" id="ProtNLM"/>
    </source>
</evidence>
<evidence type="ECO:0000313" key="3">
    <source>
        <dbReference type="Proteomes" id="UP001071279"/>
    </source>
</evidence>
<organism evidence="2 3">
    <name type="scientific">Legionella pneumophila</name>
    <dbReference type="NCBI Taxonomy" id="446"/>
    <lineage>
        <taxon>Bacteria</taxon>
        <taxon>Pseudomonadati</taxon>
        <taxon>Pseudomonadota</taxon>
        <taxon>Gammaproteobacteria</taxon>
        <taxon>Legionellales</taxon>
        <taxon>Legionellaceae</taxon>
        <taxon>Legionella</taxon>
    </lineage>
</organism>
<comment type="caution">
    <text evidence="2">The sequence shown here is derived from an EMBL/GenBank/DDBJ whole genome shotgun (WGS) entry which is preliminary data.</text>
</comment>
<accession>A0AAP3MBW0</accession>